<evidence type="ECO:0000259" key="11">
    <source>
        <dbReference type="SMART" id="SM00635"/>
    </source>
</evidence>
<keyword evidence="6 10" id="KW-0472">Membrane</keyword>
<dbReference type="Gene3D" id="2.60.40.1080">
    <property type="match status" value="1"/>
</dbReference>
<keyword evidence="7" id="KW-0325">Glycoprotein</keyword>
<dbReference type="InterPro" id="IPR045197">
    <property type="entry name" value="NUP210-like"/>
</dbReference>
<evidence type="ECO:0000256" key="4">
    <source>
        <dbReference type="ARBA" id="ARBA00022729"/>
    </source>
</evidence>
<evidence type="ECO:0000313" key="13">
    <source>
        <dbReference type="Proteomes" id="UP000015453"/>
    </source>
</evidence>
<dbReference type="InterPro" id="IPR055097">
    <property type="entry name" value="Ig_NUP210_2nd"/>
</dbReference>
<organism evidence="12 13">
    <name type="scientific">Genlisea aurea</name>
    <dbReference type="NCBI Taxonomy" id="192259"/>
    <lineage>
        <taxon>Eukaryota</taxon>
        <taxon>Viridiplantae</taxon>
        <taxon>Streptophyta</taxon>
        <taxon>Embryophyta</taxon>
        <taxon>Tracheophyta</taxon>
        <taxon>Spermatophyta</taxon>
        <taxon>Magnoliopsida</taxon>
        <taxon>eudicotyledons</taxon>
        <taxon>Gunneridae</taxon>
        <taxon>Pentapetalae</taxon>
        <taxon>asterids</taxon>
        <taxon>lamiids</taxon>
        <taxon>Lamiales</taxon>
        <taxon>Lentibulariaceae</taxon>
        <taxon>Genlisea</taxon>
    </lineage>
</organism>
<dbReference type="SMART" id="SM00635">
    <property type="entry name" value="BID_2"/>
    <property type="match status" value="2"/>
</dbReference>
<keyword evidence="5 10" id="KW-1133">Transmembrane helix</keyword>
<comment type="caution">
    <text evidence="12">The sequence shown here is derived from an EMBL/GenBank/DDBJ whole genome shotgun (WGS) entry which is preliminary data.</text>
</comment>
<feature type="region of interest" description="Disordered" evidence="9">
    <location>
        <begin position="1805"/>
        <end position="1830"/>
    </location>
</feature>
<accession>S8CHD3</accession>
<dbReference type="OrthoDB" id="361283at2759"/>
<keyword evidence="8" id="KW-0539">Nucleus</keyword>
<dbReference type="Proteomes" id="UP000015453">
    <property type="component" value="Unassembled WGS sequence"/>
</dbReference>
<evidence type="ECO:0000256" key="9">
    <source>
        <dbReference type="SAM" id="MobiDB-lite"/>
    </source>
</evidence>
<evidence type="ECO:0000256" key="5">
    <source>
        <dbReference type="ARBA" id="ARBA00022989"/>
    </source>
</evidence>
<keyword evidence="13" id="KW-1185">Reference proteome</keyword>
<dbReference type="Pfam" id="PF24427">
    <property type="entry name" value="Ig_GP210_16th"/>
    <property type="match status" value="1"/>
</dbReference>
<dbReference type="Pfam" id="PF22962">
    <property type="entry name" value="Ig_NUP210_7th"/>
    <property type="match status" value="1"/>
</dbReference>
<feature type="domain" description="BIG2" evidence="11">
    <location>
        <begin position="460"/>
        <end position="533"/>
    </location>
</feature>
<comment type="subcellular location">
    <subcellularLocation>
        <location evidence="1">Nucleus membrane</location>
        <topology evidence="1">Single-pass membrane protein</topology>
    </subcellularLocation>
</comment>
<dbReference type="Pfam" id="PF22959">
    <property type="entry name" value="Ig_NUP210_15th"/>
    <property type="match status" value="1"/>
</dbReference>
<dbReference type="Pfam" id="PF26182">
    <property type="entry name" value="Ig_NUP210_5th"/>
    <property type="match status" value="1"/>
</dbReference>
<proteinExistence type="inferred from homology"/>
<dbReference type="InterPro" id="IPR056233">
    <property type="entry name" value="Ig_GP210_16th"/>
</dbReference>
<dbReference type="GO" id="GO:0031965">
    <property type="term" value="C:nuclear membrane"/>
    <property type="evidence" value="ECO:0007669"/>
    <property type="project" value="UniProtKB-SubCell"/>
</dbReference>
<dbReference type="InterPro" id="IPR055096">
    <property type="entry name" value="Ig_NUP210_1st"/>
</dbReference>
<evidence type="ECO:0000256" key="10">
    <source>
        <dbReference type="SAM" id="Phobius"/>
    </source>
</evidence>
<dbReference type="Pfam" id="PF24425">
    <property type="entry name" value="Ig_GP210_15th"/>
    <property type="match status" value="1"/>
</dbReference>
<sequence length="1863" mass="204132">ILCLIPFSTSLLGSSGPHIADVNILLPPKMTHPVEYRLQGSDGCFKWSWDHHDVLSVLPEYNTTGICSTSARLKSIAPYGGRKETAVYAADLNTGMVIRCKVYIDIISRIQIVHNSVKLDLDGLAALRVRAFDNEDNVFSSLVGLRFIWKLLPEPSELVHKLVHVPLKDSPLSDCGGLFGDWDIQVKLEESGVFADLFVVKGNEIGHENVSVSLLELSPERLEDNIILTVAEAMSLDPPSPVYVLIGAVIDYTLKVIRGNRPHIVTLPSAIHEWSVSNSSVAVVNTSMGIVQARNLGQTEIVVEDIRVKGHIQISSMYVVLPENLVLFISPLSLSGFQVEGDSHISSKTRWYVVSGRQYLVHAKIYSAGSGGQEIFVTNADDIGLYDNHEHIWSIHSAAFENFTEKKNCRILEAKSNGLGKITATLNYSTGQDTKSGFLKIVQEVMVCNQVVFILEGDETSSRRILLPWGPGAFQEMELQVSGGCGISSSDYKWISSDTTIASVSASGILQAKRPGTATLKVVSIFDPLNYDETDIEISVPASMVMLPDFPVESPVGSHLQASVTLQTSSGAIFHACDAFRSLIKWETESEFFRIVNMTKEAYSRDKQELVKHQSSLHGPSCSATYIYASNSGRTRVHAKLAMERHQYTSWEPVILKASSLIAAHLPVILHQVGDGNSFGGYWLDWKKSDSENQLISLDYLYLAPGTHMDVMLQRGPERWGKDTEFVENVELLGENIPNTREIALIHQIQTEYGIQYRLGCASLGTFKFIFRRGNLVGGDHYFPAISEVQLLLLCRFPSSIVLIADEVLNAPSIIQSAIQAERNLAGVHASPITVVNGRKIRVSAVAISDSGKPFANSSSLNLRWQLNECESLAHWNDACVSDVCSNWERFLLLQNASGTCTVRSTVIGLMDSELPFDATLEFRNSAYSLADAIKLQLVSSLRVSSEFSLLFFSPEAVLNISITGGSCSLETVVNDTHVLKILQPEPAFGCKQLLVAPKGLGTALVTVRDIGPIPPLAVSSTVRVAEIDWIKILTGEYISIEVGNFQNINILAGVADGHSFDDPSQYTYMNIRVHVEERVVEVVETPYLYLPSFTLKASHIGVTTLHLSSIQHSGQEIVSPSVKVEVFAPARIHPSYIFLVPGASFSFTVRGGPKIGSYVKFSGSDDHAAKIDELSGRASAFSPGNITLVATVYGNRDVVLCRAYGKVEVGIPLSAVLYAQSKQIAVGRTMAIYPSFPEGNLFSFYQVCGDYRWNVGNANVLNFTEAQHVYGTGLTVDHTGSSDWQDLNFIQVIHGVSAGKTDVTVSFSCSYKSSRLRSKLVTYSASLLVLVIPNLPLALGSSSTWILPPYYASSDLLPLFSDAYSEADSPPGDVRIAYSLLGKSKRKVVDELVDDQIQVDGAKILTRGSNTLGCVQGTDRVTGRTEVVSCVKVSDVSQIRIPTDEFPLHSLAVGSELRLRVGYRDHLGNPFHEARNLTLFEAETNRPDVVSIESYDGQENILVLAKSQGVGLVRVVLLNDPEKVEFVVILAGPHLYPQNAVIHEGSSLDFVSKRSSLLLSVDSPGKILTNVPFPAKGYPFPVKFTGDRRGSSIPFSVDCEIDPPNVGFAKPRKDQETGNWYCLFFPHAPEYLAGGESEFRVSVKAWLRDDDGNVSGSASALFIGGFSVLEMDALLHLNLTRPSDRRLITIVGNSGIEIDWREKKRLVVERIRDHHPSSSLQLEVKAVGSDGFNDRISFSLAATGQRVEIVVSYSPEQKKREEAAPAEAAFFSWGVLSAAFFVLMAGAGFSIGFLDRASGNVAATAPPPDSVVRRGGGSESLGELSPRTPPQPFMDYIRETIDETPYYRQNWRRRRVNPQGTY</sequence>
<dbReference type="InterPro" id="IPR055094">
    <property type="entry name" value="NUP210_Ig15"/>
</dbReference>
<evidence type="ECO:0000256" key="6">
    <source>
        <dbReference type="ARBA" id="ARBA00023136"/>
    </source>
</evidence>
<dbReference type="InterPro" id="IPR055099">
    <property type="entry name" value="Ig_NUP210_7th"/>
</dbReference>
<name>S8CHD3_9LAMI</name>
<gene>
    <name evidence="12" type="ORF">M569_10806</name>
</gene>
<dbReference type="PANTHER" id="PTHR23019:SF0">
    <property type="entry name" value="NUCLEAR PORE MEMBRANE GLYCOPROTEIN 210"/>
    <property type="match status" value="1"/>
</dbReference>
<feature type="non-terminal residue" evidence="12">
    <location>
        <position position="1"/>
    </location>
</feature>
<dbReference type="InterPro" id="IPR003343">
    <property type="entry name" value="Big_2"/>
</dbReference>
<evidence type="ECO:0000256" key="1">
    <source>
        <dbReference type="ARBA" id="ARBA00004590"/>
    </source>
</evidence>
<feature type="transmembrane region" description="Helical" evidence="10">
    <location>
        <begin position="1771"/>
        <end position="1795"/>
    </location>
</feature>
<dbReference type="Pfam" id="PF22967">
    <property type="entry name" value="Ig_NUP210_1st"/>
    <property type="match status" value="1"/>
</dbReference>
<dbReference type="SUPFAM" id="SSF49373">
    <property type="entry name" value="Invasin/intimin cell-adhesion fragments"/>
    <property type="match status" value="1"/>
</dbReference>
<evidence type="ECO:0000256" key="3">
    <source>
        <dbReference type="ARBA" id="ARBA00022692"/>
    </source>
</evidence>
<evidence type="ECO:0000313" key="12">
    <source>
        <dbReference type="EMBL" id="EPS63976.1"/>
    </source>
</evidence>
<keyword evidence="3 10" id="KW-0812">Transmembrane</keyword>
<dbReference type="EMBL" id="AUSU01005126">
    <property type="protein sequence ID" value="EPS63976.1"/>
    <property type="molecule type" value="Genomic_DNA"/>
</dbReference>
<keyword evidence="4" id="KW-0732">Signal</keyword>
<evidence type="ECO:0000256" key="8">
    <source>
        <dbReference type="ARBA" id="ARBA00023242"/>
    </source>
</evidence>
<protein>
    <recommendedName>
        <fullName evidence="11">BIG2 domain-containing protein</fullName>
    </recommendedName>
</protein>
<dbReference type="Pfam" id="PF22963">
    <property type="entry name" value="Ig_NUP210_3rd"/>
    <property type="match status" value="1"/>
</dbReference>
<reference evidence="12 13" key="1">
    <citation type="journal article" date="2013" name="BMC Genomics">
        <title>The miniature genome of a carnivorous plant Genlisea aurea contains a low number of genes and short non-coding sequences.</title>
        <authorList>
            <person name="Leushkin E.V."/>
            <person name="Sutormin R.A."/>
            <person name="Nabieva E.R."/>
            <person name="Penin A.A."/>
            <person name="Kondrashov A.S."/>
            <person name="Logacheva M.D."/>
        </authorList>
    </citation>
    <scope>NUCLEOTIDE SEQUENCE [LARGE SCALE GENOMIC DNA]</scope>
</reference>
<dbReference type="InterPro" id="IPR056232">
    <property type="entry name" value="Ig_GP210_15th"/>
</dbReference>
<dbReference type="Pfam" id="PF22969">
    <property type="entry name" value="Ig_NUP210_2nd"/>
    <property type="match status" value="1"/>
</dbReference>
<evidence type="ECO:0000256" key="2">
    <source>
        <dbReference type="ARBA" id="ARBA00007313"/>
    </source>
</evidence>
<dbReference type="PANTHER" id="PTHR23019">
    <property type="entry name" value="NUCLEAR PORE MEMBRANE GLYCOPROTEIN GP210-RELATED"/>
    <property type="match status" value="1"/>
</dbReference>
<comment type="similarity">
    <text evidence="2">Belongs to the NUP210 family.</text>
</comment>
<feature type="domain" description="BIG2" evidence="11">
    <location>
        <begin position="1127"/>
        <end position="1203"/>
    </location>
</feature>
<dbReference type="InterPro" id="IPR008964">
    <property type="entry name" value="Invasin/intimin_cell_adhesion"/>
</dbReference>
<evidence type="ECO:0000256" key="7">
    <source>
        <dbReference type="ARBA" id="ARBA00023180"/>
    </source>
</evidence>
<dbReference type="InterPro" id="IPR055098">
    <property type="entry name" value="Ig_NUP210_3rd"/>
</dbReference>